<organism evidence="2">
    <name type="scientific">Arundo donax</name>
    <name type="common">Giant reed</name>
    <name type="synonym">Donax arundinaceus</name>
    <dbReference type="NCBI Taxonomy" id="35708"/>
    <lineage>
        <taxon>Eukaryota</taxon>
        <taxon>Viridiplantae</taxon>
        <taxon>Streptophyta</taxon>
        <taxon>Embryophyta</taxon>
        <taxon>Tracheophyta</taxon>
        <taxon>Spermatophyta</taxon>
        <taxon>Magnoliopsida</taxon>
        <taxon>Liliopsida</taxon>
        <taxon>Poales</taxon>
        <taxon>Poaceae</taxon>
        <taxon>PACMAD clade</taxon>
        <taxon>Arundinoideae</taxon>
        <taxon>Arundineae</taxon>
        <taxon>Arundo</taxon>
    </lineage>
</organism>
<accession>A0A0A8ZL85</accession>
<dbReference type="EMBL" id="GBRH01260380">
    <property type="protein sequence ID" value="JAD37515.1"/>
    <property type="molecule type" value="Transcribed_RNA"/>
</dbReference>
<sequence length="37" mass="4363">MSPVKGWRRRTALSWSRSRTRRPSTESMAEWSPKSGR</sequence>
<reference evidence="2" key="2">
    <citation type="journal article" date="2015" name="Data Brief">
        <title>Shoot transcriptome of the giant reed, Arundo donax.</title>
        <authorList>
            <person name="Barrero R.A."/>
            <person name="Guerrero F.D."/>
            <person name="Moolhuijzen P."/>
            <person name="Goolsby J.A."/>
            <person name="Tidwell J."/>
            <person name="Bellgard S.E."/>
            <person name="Bellgard M.I."/>
        </authorList>
    </citation>
    <scope>NUCLEOTIDE SEQUENCE</scope>
    <source>
        <tissue evidence="2">Shoot tissue taken approximately 20 cm above the soil surface</tissue>
    </source>
</reference>
<proteinExistence type="predicted"/>
<protein>
    <submittedName>
        <fullName evidence="2">Uncharacterized protein</fullName>
    </submittedName>
</protein>
<name>A0A0A8ZL85_ARUDO</name>
<evidence type="ECO:0000313" key="2">
    <source>
        <dbReference type="EMBL" id="JAD37515.1"/>
    </source>
</evidence>
<dbReference type="AlphaFoldDB" id="A0A0A8ZL85"/>
<feature type="compositionally biased region" description="Basic residues" evidence="1">
    <location>
        <begin position="1"/>
        <end position="11"/>
    </location>
</feature>
<reference evidence="2" key="1">
    <citation type="submission" date="2014-09" db="EMBL/GenBank/DDBJ databases">
        <authorList>
            <person name="Magalhaes I.L.F."/>
            <person name="Oliveira U."/>
            <person name="Santos F.R."/>
            <person name="Vidigal T.H.D.A."/>
            <person name="Brescovit A.D."/>
            <person name="Santos A.J."/>
        </authorList>
    </citation>
    <scope>NUCLEOTIDE SEQUENCE</scope>
    <source>
        <tissue evidence="2">Shoot tissue taken approximately 20 cm above the soil surface</tissue>
    </source>
</reference>
<evidence type="ECO:0000256" key="1">
    <source>
        <dbReference type="SAM" id="MobiDB-lite"/>
    </source>
</evidence>
<feature type="region of interest" description="Disordered" evidence="1">
    <location>
        <begin position="1"/>
        <end position="37"/>
    </location>
</feature>